<keyword evidence="4" id="KW-0238">DNA-binding</keyword>
<evidence type="ECO:0000259" key="7">
    <source>
        <dbReference type="Pfam" id="PF04542"/>
    </source>
</evidence>
<evidence type="ECO:0000256" key="3">
    <source>
        <dbReference type="ARBA" id="ARBA00023082"/>
    </source>
</evidence>
<gene>
    <name evidence="8" type="ORF">GCM10009533_41030</name>
</gene>
<dbReference type="RefSeq" id="WP_009945660.1">
    <property type="nucleotide sequence ID" value="NZ_BAAAGS010000028.1"/>
</dbReference>
<dbReference type="InterPro" id="IPR007627">
    <property type="entry name" value="RNA_pol_sigma70_r2"/>
</dbReference>
<dbReference type="PANTHER" id="PTHR43133:SF8">
    <property type="entry name" value="RNA POLYMERASE SIGMA FACTOR HI_1459-RELATED"/>
    <property type="match status" value="1"/>
</dbReference>
<dbReference type="Gene3D" id="1.10.1740.10">
    <property type="match status" value="1"/>
</dbReference>
<dbReference type="SUPFAM" id="SSF88659">
    <property type="entry name" value="Sigma3 and sigma4 domains of RNA polymerase sigma factors"/>
    <property type="match status" value="1"/>
</dbReference>
<reference evidence="8 9" key="1">
    <citation type="journal article" date="2019" name="Int. J. Syst. Evol. Microbiol.">
        <title>The Global Catalogue of Microorganisms (GCM) 10K type strain sequencing project: providing services to taxonomists for standard genome sequencing and annotation.</title>
        <authorList>
            <consortium name="The Broad Institute Genomics Platform"/>
            <consortium name="The Broad Institute Genome Sequencing Center for Infectious Disease"/>
            <person name="Wu L."/>
            <person name="Ma J."/>
        </authorList>
    </citation>
    <scope>NUCLEOTIDE SEQUENCE [LARGE SCALE GENOMIC DNA]</scope>
    <source>
        <strain evidence="8 9">JCM 10303</strain>
    </source>
</reference>
<dbReference type="InterPro" id="IPR013324">
    <property type="entry name" value="RNA_pol_sigma_r3/r4-like"/>
</dbReference>
<evidence type="ECO:0000256" key="4">
    <source>
        <dbReference type="ARBA" id="ARBA00023125"/>
    </source>
</evidence>
<comment type="similarity">
    <text evidence="1">Belongs to the sigma-70 factor family. ECF subfamily.</text>
</comment>
<feature type="domain" description="RNA polymerase sigma-70 region 2" evidence="7">
    <location>
        <begin position="50"/>
        <end position="114"/>
    </location>
</feature>
<dbReference type="SUPFAM" id="SSF88946">
    <property type="entry name" value="Sigma2 domain of RNA polymerase sigma factors"/>
    <property type="match status" value="1"/>
</dbReference>
<sequence>MPALGTADRETTANAAPAAEAEPTAREPRTEPSPLVDRCRRGDRRAWNELVRCYSPVIWTVARSYELSPPDCEDVCQMTWQRLVEHLPRLHRADRIRPWLVTVAKREAIRNRRVRIRTVPVADPTEVGPGRAAAGATPEEVAVTHDRDREVLAAFRLLPEKHQALLGMLVSDPGTSYDDVAQALRMPRGSVGPTRMRVLARMRDMLTAEDGSDPG</sequence>
<dbReference type="Proteomes" id="UP001500729">
    <property type="component" value="Unassembled WGS sequence"/>
</dbReference>
<evidence type="ECO:0000313" key="9">
    <source>
        <dbReference type="Proteomes" id="UP001500729"/>
    </source>
</evidence>
<comment type="caution">
    <text evidence="8">The sequence shown here is derived from an EMBL/GenBank/DDBJ whole genome shotgun (WGS) entry which is preliminary data.</text>
</comment>
<name>A0ABN1D9B5_SACER</name>
<feature type="region of interest" description="Disordered" evidence="6">
    <location>
        <begin position="1"/>
        <end position="37"/>
    </location>
</feature>
<dbReference type="NCBIfam" id="TIGR02937">
    <property type="entry name" value="sigma70-ECF"/>
    <property type="match status" value="1"/>
</dbReference>
<keyword evidence="5" id="KW-0804">Transcription</keyword>
<dbReference type="EMBL" id="BAAAGS010000028">
    <property type="protein sequence ID" value="GAA0537631.1"/>
    <property type="molecule type" value="Genomic_DNA"/>
</dbReference>
<feature type="compositionally biased region" description="Low complexity" evidence="6">
    <location>
        <begin position="12"/>
        <end position="22"/>
    </location>
</feature>
<evidence type="ECO:0000313" key="8">
    <source>
        <dbReference type="EMBL" id="GAA0537631.1"/>
    </source>
</evidence>
<proteinExistence type="inferred from homology"/>
<dbReference type="InterPro" id="IPR039425">
    <property type="entry name" value="RNA_pol_sigma-70-like"/>
</dbReference>
<organism evidence="8 9">
    <name type="scientific">Saccharopolyspora erythraea</name>
    <name type="common">Streptomyces erythraeus</name>
    <dbReference type="NCBI Taxonomy" id="1836"/>
    <lineage>
        <taxon>Bacteria</taxon>
        <taxon>Bacillati</taxon>
        <taxon>Actinomycetota</taxon>
        <taxon>Actinomycetes</taxon>
        <taxon>Pseudonocardiales</taxon>
        <taxon>Pseudonocardiaceae</taxon>
        <taxon>Saccharopolyspora</taxon>
    </lineage>
</organism>
<keyword evidence="2" id="KW-0805">Transcription regulation</keyword>
<evidence type="ECO:0000256" key="6">
    <source>
        <dbReference type="SAM" id="MobiDB-lite"/>
    </source>
</evidence>
<dbReference type="PANTHER" id="PTHR43133">
    <property type="entry name" value="RNA POLYMERASE ECF-TYPE SIGMA FACTO"/>
    <property type="match status" value="1"/>
</dbReference>
<dbReference type="Pfam" id="PF04542">
    <property type="entry name" value="Sigma70_r2"/>
    <property type="match status" value="1"/>
</dbReference>
<dbReference type="InterPro" id="IPR013325">
    <property type="entry name" value="RNA_pol_sigma_r2"/>
</dbReference>
<evidence type="ECO:0000256" key="2">
    <source>
        <dbReference type="ARBA" id="ARBA00023015"/>
    </source>
</evidence>
<dbReference type="InterPro" id="IPR014284">
    <property type="entry name" value="RNA_pol_sigma-70_dom"/>
</dbReference>
<dbReference type="Gene3D" id="1.10.10.10">
    <property type="entry name" value="Winged helix-like DNA-binding domain superfamily/Winged helix DNA-binding domain"/>
    <property type="match status" value="1"/>
</dbReference>
<dbReference type="InterPro" id="IPR036388">
    <property type="entry name" value="WH-like_DNA-bd_sf"/>
</dbReference>
<accession>A0ABN1D9B5</accession>
<evidence type="ECO:0000256" key="1">
    <source>
        <dbReference type="ARBA" id="ARBA00010641"/>
    </source>
</evidence>
<keyword evidence="3" id="KW-0731">Sigma factor</keyword>
<protein>
    <submittedName>
        <fullName evidence="8">Sigma-70 family RNA polymerase sigma factor</fullName>
    </submittedName>
</protein>
<evidence type="ECO:0000256" key="5">
    <source>
        <dbReference type="ARBA" id="ARBA00023163"/>
    </source>
</evidence>
<keyword evidence="9" id="KW-1185">Reference proteome</keyword>